<name>B9XGH2_PEDPL</name>
<reference evidence="1 2" key="1">
    <citation type="journal article" date="2011" name="J. Bacteriol.">
        <title>Genome sequence of 'Pedosphaera parvula' Ellin514, an aerobic Verrucomicrobial isolate from pasture soil.</title>
        <authorList>
            <person name="Kant R."/>
            <person name="van Passel M.W."/>
            <person name="Sangwan P."/>
            <person name="Palva A."/>
            <person name="Lucas S."/>
            <person name="Copeland A."/>
            <person name="Lapidus A."/>
            <person name="Glavina Del Rio T."/>
            <person name="Dalin E."/>
            <person name="Tice H."/>
            <person name="Bruce D."/>
            <person name="Goodwin L."/>
            <person name="Pitluck S."/>
            <person name="Chertkov O."/>
            <person name="Larimer F.W."/>
            <person name="Land M.L."/>
            <person name="Hauser L."/>
            <person name="Brettin T.S."/>
            <person name="Detter J.C."/>
            <person name="Han S."/>
            <person name="de Vos W.M."/>
            <person name="Janssen P.H."/>
            <person name="Smidt H."/>
        </authorList>
    </citation>
    <scope>NUCLEOTIDE SEQUENCE [LARGE SCALE GENOMIC DNA]</scope>
    <source>
        <strain evidence="1 2">Ellin514</strain>
    </source>
</reference>
<dbReference type="OrthoDB" id="189222at2"/>
<proteinExistence type="predicted"/>
<organism evidence="1 2">
    <name type="scientific">Pedosphaera parvula (strain Ellin514)</name>
    <dbReference type="NCBI Taxonomy" id="320771"/>
    <lineage>
        <taxon>Bacteria</taxon>
        <taxon>Pseudomonadati</taxon>
        <taxon>Verrucomicrobiota</taxon>
        <taxon>Pedosphaerae</taxon>
        <taxon>Pedosphaerales</taxon>
        <taxon>Pedosphaeraceae</taxon>
        <taxon>Pedosphaera</taxon>
    </lineage>
</organism>
<dbReference type="STRING" id="320771.Cflav_PD3740"/>
<evidence type="ECO:0000313" key="2">
    <source>
        <dbReference type="Proteomes" id="UP000003688"/>
    </source>
</evidence>
<dbReference type="Proteomes" id="UP000003688">
    <property type="component" value="Unassembled WGS sequence"/>
</dbReference>
<accession>B9XGH2</accession>
<protein>
    <recommendedName>
        <fullName evidence="3">DUF3106 domain-containing protein</fullName>
    </recommendedName>
</protein>
<dbReference type="AlphaFoldDB" id="B9XGH2"/>
<evidence type="ECO:0008006" key="3">
    <source>
        <dbReference type="Google" id="ProtNLM"/>
    </source>
</evidence>
<evidence type="ECO:0000313" key="1">
    <source>
        <dbReference type="EMBL" id="EEF61023.1"/>
    </source>
</evidence>
<dbReference type="RefSeq" id="WP_007414918.1">
    <property type="nucleotide sequence ID" value="NZ_ABOX02000012.1"/>
</dbReference>
<keyword evidence="2" id="KW-1185">Reference proteome</keyword>
<dbReference type="EMBL" id="ABOX02000012">
    <property type="protein sequence ID" value="EEF61023.1"/>
    <property type="molecule type" value="Genomic_DNA"/>
</dbReference>
<sequence length="206" mass="23187" precursor="true">MNRKTRPILLAGIAIVTAWLLAWGGYTIAQNSKMTAEKLRKYVNSVDFAKLSAADRAKALRELANKINALSAEERRHWRLDQDWKDWFQDMTEDEKAQFIEATLPSGFKQMLTSFEQLPEANRRKTIDNVLKKLKEEGQMPAGQGGQNGSNYGTNGAPVLSPELEQKVRAIGLKTFYGESSAQTKAELAPVLEELQNQMKNGRAFR</sequence>
<comment type="caution">
    <text evidence="1">The sequence shown here is derived from an EMBL/GenBank/DDBJ whole genome shotgun (WGS) entry which is preliminary data.</text>
</comment>
<gene>
    <name evidence="1" type="ORF">Cflav_PD3740</name>
</gene>